<gene>
    <name evidence="2" type="ORF">RHOBADRAFT_909</name>
</gene>
<name>A0A194S4C3_RHOGW</name>
<organism evidence="2 3">
    <name type="scientific">Rhodotorula graminis (strain WP1)</name>
    <dbReference type="NCBI Taxonomy" id="578459"/>
    <lineage>
        <taxon>Eukaryota</taxon>
        <taxon>Fungi</taxon>
        <taxon>Dikarya</taxon>
        <taxon>Basidiomycota</taxon>
        <taxon>Pucciniomycotina</taxon>
        <taxon>Microbotryomycetes</taxon>
        <taxon>Sporidiobolales</taxon>
        <taxon>Sporidiobolaceae</taxon>
        <taxon>Rhodotorula</taxon>
    </lineage>
</organism>
<dbReference type="SUPFAM" id="SSF53254">
    <property type="entry name" value="Phosphoglycerate mutase-like"/>
    <property type="match status" value="1"/>
</dbReference>
<dbReference type="STRING" id="578459.A0A194S4C3"/>
<evidence type="ECO:0000313" key="2">
    <source>
        <dbReference type="EMBL" id="KPV75583.1"/>
    </source>
</evidence>
<dbReference type="OrthoDB" id="6509975at2759"/>
<evidence type="ECO:0008006" key="4">
    <source>
        <dbReference type="Google" id="ProtNLM"/>
    </source>
</evidence>
<dbReference type="Proteomes" id="UP000053890">
    <property type="component" value="Unassembled WGS sequence"/>
</dbReference>
<dbReference type="InterPro" id="IPR000560">
    <property type="entry name" value="His_Pase_clade-2"/>
</dbReference>
<dbReference type="PROSITE" id="PS00616">
    <property type="entry name" value="HIS_ACID_PHOSPHAT_1"/>
    <property type="match status" value="1"/>
</dbReference>
<protein>
    <recommendedName>
        <fullName evidence="4">3-phytase</fullName>
    </recommendedName>
</protein>
<keyword evidence="3" id="KW-1185">Reference proteome</keyword>
<dbReference type="SMR" id="A0A194S4C3"/>
<sequence>YTPWYAVGEYQAPPASCKLEQVNILQRHGARFPTANAGKKYAASVAKLQQNATSLASNLEFVKSYTYSLGADTLTPLGAQQSRQAGATAYQRYKGLLTRSRRLPLVRSDSQQRVVDSARNWTAGFFQQSGITHLPTTQVINNAFGVPLDDNNCPSAPDMSSYEKSYLSTFLDAATARFNANAPGASLTTTDVLNYMQICGMESQYTQKLSPWCKLFSRHEFIAGEYYYDLDKYYGNGAGNALGPIQGVGYVNELLSRLTGNRSYVLADETQVNQTLARSQSTFPLGASSPGIFADFSHDNEIASILAAIGLKKPAAPLAASGPSLDQVWVTSEIVSFSGRLVTERLSCGGDDFVRFFINDQLQIPTFCAGADSQTGLCALDAFVESQSYARASGHGDYLK</sequence>
<feature type="non-terminal residue" evidence="2">
    <location>
        <position position="1"/>
    </location>
</feature>
<dbReference type="PANTHER" id="PTHR20963">
    <property type="entry name" value="MULTIPLE INOSITOL POLYPHOSPHATE PHOSPHATASE-RELATED"/>
    <property type="match status" value="1"/>
</dbReference>
<dbReference type="PROSITE" id="PS00778">
    <property type="entry name" value="HIS_ACID_PHOSPHAT_2"/>
    <property type="match status" value="1"/>
</dbReference>
<dbReference type="Gene3D" id="3.40.50.1240">
    <property type="entry name" value="Phosphoglycerate mutase-like"/>
    <property type="match status" value="1"/>
</dbReference>
<keyword evidence="1" id="KW-0378">Hydrolase</keyword>
<dbReference type="GO" id="GO:0003993">
    <property type="term" value="F:acid phosphatase activity"/>
    <property type="evidence" value="ECO:0007669"/>
    <property type="project" value="TreeGrafter"/>
</dbReference>
<dbReference type="PANTHER" id="PTHR20963:SF24">
    <property type="entry name" value="3-PHYTASE B"/>
    <property type="match status" value="1"/>
</dbReference>
<dbReference type="Pfam" id="PF00328">
    <property type="entry name" value="His_Phos_2"/>
    <property type="match status" value="1"/>
</dbReference>
<dbReference type="InterPro" id="IPR033379">
    <property type="entry name" value="Acid_Pase_AS"/>
</dbReference>
<accession>A0A194S4C3</accession>
<dbReference type="OMA" id="CRVTFAQ"/>
<dbReference type="CDD" id="cd07061">
    <property type="entry name" value="HP_HAP_like"/>
    <property type="match status" value="1"/>
</dbReference>
<dbReference type="AlphaFoldDB" id="A0A194S4C3"/>
<reference evidence="2 3" key="1">
    <citation type="journal article" date="2015" name="Front. Microbiol.">
        <title>Genome sequence of the plant growth promoting endophytic yeast Rhodotorula graminis WP1.</title>
        <authorList>
            <person name="Firrincieli A."/>
            <person name="Otillar R."/>
            <person name="Salamov A."/>
            <person name="Schmutz J."/>
            <person name="Khan Z."/>
            <person name="Redman R.S."/>
            <person name="Fleck N.D."/>
            <person name="Lindquist E."/>
            <person name="Grigoriev I.V."/>
            <person name="Doty S.L."/>
        </authorList>
    </citation>
    <scope>NUCLEOTIDE SEQUENCE [LARGE SCALE GENOMIC DNA]</scope>
    <source>
        <strain evidence="2 3">WP1</strain>
    </source>
</reference>
<evidence type="ECO:0000256" key="1">
    <source>
        <dbReference type="ARBA" id="ARBA00022801"/>
    </source>
</evidence>
<evidence type="ECO:0000313" key="3">
    <source>
        <dbReference type="Proteomes" id="UP000053890"/>
    </source>
</evidence>
<feature type="non-terminal residue" evidence="2">
    <location>
        <position position="400"/>
    </location>
</feature>
<proteinExistence type="predicted"/>
<dbReference type="EMBL" id="KQ474078">
    <property type="protein sequence ID" value="KPV75583.1"/>
    <property type="molecule type" value="Genomic_DNA"/>
</dbReference>
<dbReference type="InterPro" id="IPR029033">
    <property type="entry name" value="His_PPase_superfam"/>
</dbReference>
<dbReference type="RefSeq" id="XP_018271632.1">
    <property type="nucleotide sequence ID" value="XM_018419235.1"/>
</dbReference>
<dbReference type="GeneID" id="28979681"/>